<feature type="domain" description="Polysaccharide pyruvyl transferase" evidence="1">
    <location>
        <begin position="42"/>
        <end position="304"/>
    </location>
</feature>
<evidence type="ECO:0000313" key="3">
    <source>
        <dbReference type="Proteomes" id="UP000473325"/>
    </source>
</evidence>
<evidence type="ECO:0000259" key="1">
    <source>
        <dbReference type="Pfam" id="PF04230"/>
    </source>
</evidence>
<keyword evidence="2" id="KW-0808">Transferase</keyword>
<dbReference type="Proteomes" id="UP000473325">
    <property type="component" value="Unassembled WGS sequence"/>
</dbReference>
<dbReference type="EMBL" id="WUEK01000005">
    <property type="protein sequence ID" value="MXG89972.1"/>
    <property type="molecule type" value="Genomic_DNA"/>
</dbReference>
<dbReference type="GO" id="GO:0016740">
    <property type="term" value="F:transferase activity"/>
    <property type="evidence" value="ECO:0007669"/>
    <property type="project" value="UniProtKB-KW"/>
</dbReference>
<dbReference type="Pfam" id="PF04230">
    <property type="entry name" value="PS_pyruv_trans"/>
    <property type="match status" value="1"/>
</dbReference>
<dbReference type="AlphaFoldDB" id="A0A6L7F129"/>
<name>A0A6L7F129_9ACTN</name>
<organism evidence="2 3">
    <name type="scientific">Nocardioides flavescens</name>
    <dbReference type="NCBI Taxonomy" id="2691959"/>
    <lineage>
        <taxon>Bacteria</taxon>
        <taxon>Bacillati</taxon>
        <taxon>Actinomycetota</taxon>
        <taxon>Actinomycetes</taxon>
        <taxon>Propionibacteriales</taxon>
        <taxon>Nocardioidaceae</taxon>
        <taxon>Nocardioides</taxon>
    </lineage>
</organism>
<keyword evidence="3" id="KW-1185">Reference proteome</keyword>
<accession>A0A6L7F129</accession>
<dbReference type="RefSeq" id="WP_160877884.1">
    <property type="nucleotide sequence ID" value="NZ_WUEK01000005.1"/>
</dbReference>
<reference evidence="2 3" key="1">
    <citation type="submission" date="2019-12" db="EMBL/GenBank/DDBJ databases">
        <authorList>
            <person name="Kun Z."/>
        </authorList>
    </citation>
    <scope>NUCLEOTIDE SEQUENCE [LARGE SCALE GENOMIC DNA]</scope>
    <source>
        <strain evidence="2 3">YIM 123512</strain>
    </source>
</reference>
<protein>
    <submittedName>
        <fullName evidence="2">Polysaccharide pyruvyl transferase</fullName>
    </submittedName>
</protein>
<evidence type="ECO:0000313" key="2">
    <source>
        <dbReference type="EMBL" id="MXG89972.1"/>
    </source>
</evidence>
<comment type="caution">
    <text evidence="2">The sequence shown here is derived from an EMBL/GenBank/DDBJ whole genome shotgun (WGS) entry which is preliminary data.</text>
</comment>
<proteinExistence type="predicted"/>
<dbReference type="InterPro" id="IPR007345">
    <property type="entry name" value="Polysacch_pyruvyl_Trfase"/>
</dbReference>
<sequence length="345" mass="37905">MTGNEDALGLSQRLSQIATDALTSVLAPGEPVALVDFPYSDNFGDAAIWQGQNVLLNTLGHTRRYVCDIGRYDPDDLRRMHPEGPILLHGGGNFGDYWPEHQELRERVLRDFPDRVIVQLPQSVGFRDSRERARVASAMGDHRAFTLLARDRSSLQQGEDMGLRTRLCPDSATHMGPLPTTAGPTRDLQVLARTDHESGGLRELVSRGRHQSALTEWAFDQRGRRVWTAAKAGPRVARRLPGQPSSARSRWQPVLSRTYDLMAKTCVDAAVRQLSGTRVLVTDRLHAHVIATLMGIPNIVVDNNYGKVRTIFDAFTHTSAVAKLAGSPAEAMTMAEDLIASGDGA</sequence>
<gene>
    <name evidence="2" type="ORF">GRQ65_10445</name>
</gene>